<feature type="domain" description="F-box" evidence="5">
    <location>
        <begin position="73"/>
        <end position="116"/>
    </location>
</feature>
<feature type="region of interest" description="Disordered" evidence="4">
    <location>
        <begin position="1"/>
        <end position="39"/>
    </location>
</feature>
<dbReference type="OrthoDB" id="10257471at2759"/>
<dbReference type="SMART" id="SM00367">
    <property type="entry name" value="LRR_CC"/>
    <property type="match status" value="12"/>
</dbReference>
<dbReference type="AlphaFoldDB" id="A0A6A6TZC6"/>
<keyword evidence="8" id="KW-1185">Reference proteome</keyword>
<dbReference type="Pfam" id="PF25372">
    <property type="entry name" value="DUF7885"/>
    <property type="match status" value="1"/>
</dbReference>
<dbReference type="InterPro" id="IPR032675">
    <property type="entry name" value="LRR_dom_sf"/>
</dbReference>
<dbReference type="Proteomes" id="UP000799302">
    <property type="component" value="Unassembled WGS sequence"/>
</dbReference>
<keyword evidence="1" id="KW-0433">Leucine-rich repeat</keyword>
<reference evidence="7" key="1">
    <citation type="journal article" date="2020" name="Stud. Mycol.">
        <title>101 Dothideomycetes genomes: a test case for predicting lifestyles and emergence of pathogens.</title>
        <authorList>
            <person name="Haridas S."/>
            <person name="Albert R."/>
            <person name="Binder M."/>
            <person name="Bloem J."/>
            <person name="Labutti K."/>
            <person name="Salamov A."/>
            <person name="Andreopoulos B."/>
            <person name="Baker S."/>
            <person name="Barry K."/>
            <person name="Bills G."/>
            <person name="Bluhm B."/>
            <person name="Cannon C."/>
            <person name="Castanera R."/>
            <person name="Culley D."/>
            <person name="Daum C."/>
            <person name="Ezra D."/>
            <person name="Gonzalez J."/>
            <person name="Henrissat B."/>
            <person name="Kuo A."/>
            <person name="Liang C."/>
            <person name="Lipzen A."/>
            <person name="Lutzoni F."/>
            <person name="Magnuson J."/>
            <person name="Mondo S."/>
            <person name="Nolan M."/>
            <person name="Ohm R."/>
            <person name="Pangilinan J."/>
            <person name="Park H.-J."/>
            <person name="Ramirez L."/>
            <person name="Alfaro M."/>
            <person name="Sun H."/>
            <person name="Tritt A."/>
            <person name="Yoshinaga Y."/>
            <person name="Zwiers L.-H."/>
            <person name="Turgeon B."/>
            <person name="Goodwin S."/>
            <person name="Spatafora J."/>
            <person name="Crous P."/>
            <person name="Grigoriev I."/>
        </authorList>
    </citation>
    <scope>NUCLEOTIDE SEQUENCE</scope>
    <source>
        <strain evidence="7">CBS 115976</strain>
    </source>
</reference>
<dbReference type="SUPFAM" id="SSF81383">
    <property type="entry name" value="F-box domain"/>
    <property type="match status" value="1"/>
</dbReference>
<dbReference type="InterPro" id="IPR001810">
    <property type="entry name" value="F-box_dom"/>
</dbReference>
<dbReference type="PANTHER" id="PTHR13318:SF105">
    <property type="entry name" value="F-BOX_LRR-REPEAT PROTEIN 3"/>
    <property type="match status" value="1"/>
</dbReference>
<dbReference type="InterPro" id="IPR057207">
    <property type="entry name" value="FBXL15_LRR"/>
</dbReference>
<evidence type="ECO:0000313" key="7">
    <source>
        <dbReference type="EMBL" id="KAF2665050.1"/>
    </source>
</evidence>
<feature type="compositionally biased region" description="Acidic residues" evidence="4">
    <location>
        <begin position="663"/>
        <end position="673"/>
    </location>
</feature>
<sequence>MVERQPRSQNRRLSNSQYASSASTSPERGPDDDNDSFMLQQNDSVSSLACSDFDELSDSMLREMEERCRLSPISRLPAELMIAIFQKLPKTSDLKNCMMVSREWARNSVGLLWHRPATGSWEAIHSVSQTLHNTQTTFDYDHLVKRLNLSSLGPHVSDGTLLPFRSCKRIERLTLTNCSKLTDFSVAKVIDGNRSLAALDVTGIDGITDITMDAVAQNCYRLQGLNITNCLRISNEKLEAIATSCRHLKRLKFNGCAQITDKSVIAFARNCRQLLEIDLADCRRLENDAVTALISEGMHLRELRLTHCQQISDTAFSNLPYGATYESLRILDLTGCVELQDAGVHRIIEAAPRLRNLVLAKCRQITDRAITAITKLGKSLHFIHLGHCARITDAGVIQLVRLCNRIRYIDLACCTNLTDHSVTQLATLPKLKRIGLVKCGNITDVSIYALSKPRQPGMQPVSPGSGTPSSLERVHLSYCINLTLDGITSLLNNCPRLSHLSLTGVQEFLRDDLLHFCRPAPREFTEHQRNFFCVFSGNNVARLKEYLLEQQENAQNIDPDLQATQFGGPTMLIPPPPAVSGPLPQPTHIPPPPPAPPAPPALPIHQNMGNLAILPMGQPGSTLVPGLRQNSLPRLRIPPARELGPNGTPPSMSPTNDAPLSVDEGEEFIDFPEIEPAPQPDREGGRSIQRRRSIR</sequence>
<keyword evidence="2" id="KW-0677">Repeat</keyword>
<feature type="domain" description="F-box/LRR-repeat protein 15-like leucin rich repeat" evidence="6">
    <location>
        <begin position="241"/>
        <end position="488"/>
    </location>
</feature>
<evidence type="ECO:0000259" key="6">
    <source>
        <dbReference type="Pfam" id="PF25372"/>
    </source>
</evidence>
<dbReference type="PANTHER" id="PTHR13318">
    <property type="entry name" value="PARTNER OF PAIRED, ISOFORM B-RELATED"/>
    <property type="match status" value="1"/>
</dbReference>
<proteinExistence type="predicted"/>
<evidence type="ECO:0000259" key="5">
    <source>
        <dbReference type="Pfam" id="PF12937"/>
    </source>
</evidence>
<dbReference type="FunFam" id="3.80.10.10:FF:000251">
    <property type="entry name" value="Ubiquitin ligase complex F-box protein GRR1"/>
    <property type="match status" value="1"/>
</dbReference>
<gene>
    <name evidence="7" type="ORF">BT63DRAFT_378521</name>
</gene>
<evidence type="ECO:0000256" key="2">
    <source>
        <dbReference type="ARBA" id="ARBA00022737"/>
    </source>
</evidence>
<dbReference type="Gene3D" id="3.80.10.10">
    <property type="entry name" value="Ribonuclease Inhibitor"/>
    <property type="match status" value="3"/>
</dbReference>
<feature type="region of interest" description="Disordered" evidence="4">
    <location>
        <begin position="577"/>
        <end position="604"/>
    </location>
</feature>
<organism evidence="7 8">
    <name type="scientific">Microthyrium microscopicum</name>
    <dbReference type="NCBI Taxonomy" id="703497"/>
    <lineage>
        <taxon>Eukaryota</taxon>
        <taxon>Fungi</taxon>
        <taxon>Dikarya</taxon>
        <taxon>Ascomycota</taxon>
        <taxon>Pezizomycotina</taxon>
        <taxon>Dothideomycetes</taxon>
        <taxon>Dothideomycetes incertae sedis</taxon>
        <taxon>Microthyriales</taxon>
        <taxon>Microthyriaceae</taxon>
        <taxon>Microthyrium</taxon>
    </lineage>
</organism>
<dbReference type="GO" id="GO:0031146">
    <property type="term" value="P:SCF-dependent proteasomal ubiquitin-dependent protein catabolic process"/>
    <property type="evidence" value="ECO:0007669"/>
    <property type="project" value="TreeGrafter"/>
</dbReference>
<feature type="region of interest" description="Disordered" evidence="4">
    <location>
        <begin position="635"/>
        <end position="695"/>
    </location>
</feature>
<accession>A0A6A6TZC6</accession>
<dbReference type="InterPro" id="IPR036047">
    <property type="entry name" value="F-box-like_dom_sf"/>
</dbReference>
<dbReference type="GO" id="GO:0019005">
    <property type="term" value="C:SCF ubiquitin ligase complex"/>
    <property type="evidence" value="ECO:0007669"/>
    <property type="project" value="TreeGrafter"/>
</dbReference>
<dbReference type="InterPro" id="IPR006553">
    <property type="entry name" value="Leu-rich_rpt_Cys-con_subtyp"/>
</dbReference>
<keyword evidence="3" id="KW-0833">Ubl conjugation pathway</keyword>
<name>A0A6A6TZC6_9PEZI</name>
<dbReference type="SUPFAM" id="SSF52047">
    <property type="entry name" value="RNI-like"/>
    <property type="match status" value="1"/>
</dbReference>
<evidence type="ECO:0000256" key="3">
    <source>
        <dbReference type="ARBA" id="ARBA00022786"/>
    </source>
</evidence>
<protein>
    <submittedName>
        <fullName evidence="7">RNI-like protein</fullName>
    </submittedName>
</protein>
<evidence type="ECO:0000256" key="1">
    <source>
        <dbReference type="ARBA" id="ARBA00022614"/>
    </source>
</evidence>
<dbReference type="Pfam" id="PF12937">
    <property type="entry name" value="F-box-like"/>
    <property type="match status" value="1"/>
</dbReference>
<dbReference type="EMBL" id="MU004241">
    <property type="protein sequence ID" value="KAF2665050.1"/>
    <property type="molecule type" value="Genomic_DNA"/>
</dbReference>
<evidence type="ECO:0000256" key="4">
    <source>
        <dbReference type="SAM" id="MobiDB-lite"/>
    </source>
</evidence>
<feature type="compositionally biased region" description="Pro residues" evidence="4">
    <location>
        <begin position="577"/>
        <end position="602"/>
    </location>
</feature>
<evidence type="ECO:0000313" key="8">
    <source>
        <dbReference type="Proteomes" id="UP000799302"/>
    </source>
</evidence>
<feature type="compositionally biased region" description="Low complexity" evidence="4">
    <location>
        <begin position="14"/>
        <end position="25"/>
    </location>
</feature>